<protein>
    <submittedName>
        <fullName evidence="1">Unannotated protein</fullName>
    </submittedName>
</protein>
<proteinExistence type="predicted"/>
<name>A0A6J7RU84_9ZZZZ</name>
<gene>
    <name evidence="1" type="ORF">UFOPK4173_00764</name>
</gene>
<dbReference type="EMBL" id="CAFBPW010000069">
    <property type="protein sequence ID" value="CAB5032356.1"/>
    <property type="molecule type" value="Genomic_DNA"/>
</dbReference>
<organism evidence="1">
    <name type="scientific">freshwater metagenome</name>
    <dbReference type="NCBI Taxonomy" id="449393"/>
    <lineage>
        <taxon>unclassified sequences</taxon>
        <taxon>metagenomes</taxon>
        <taxon>ecological metagenomes</taxon>
    </lineage>
</organism>
<accession>A0A6J7RU84</accession>
<evidence type="ECO:0000313" key="1">
    <source>
        <dbReference type="EMBL" id="CAB5032356.1"/>
    </source>
</evidence>
<dbReference type="AlphaFoldDB" id="A0A6J7RU84"/>
<reference evidence="1" key="1">
    <citation type="submission" date="2020-05" db="EMBL/GenBank/DDBJ databases">
        <authorList>
            <person name="Chiriac C."/>
            <person name="Salcher M."/>
            <person name="Ghai R."/>
            <person name="Kavagutti S V."/>
        </authorList>
    </citation>
    <scope>NUCLEOTIDE SEQUENCE</scope>
</reference>
<sequence>MGGVAGTRCEVQKEGFLGIDCAQVEDILNGMIHQVFCEVVSLFD</sequence>